<keyword evidence="3" id="KW-1185">Reference proteome</keyword>
<protein>
    <submittedName>
        <fullName evidence="2">NAD(P)-dependent oxidoreductase</fullName>
    </submittedName>
</protein>
<dbReference type="Proteomes" id="UP001054902">
    <property type="component" value="Unassembled WGS sequence"/>
</dbReference>
<dbReference type="CDD" id="cd05254">
    <property type="entry name" value="dTDP_HR_like_SDR_e"/>
    <property type="match status" value="1"/>
</dbReference>
<reference evidence="2 3" key="1">
    <citation type="journal article" date="2021" name="Sci. Rep.">
        <title>The genome of the diatom Chaetoceros tenuissimus carries an ancient integrated fragment of an extant virus.</title>
        <authorList>
            <person name="Hongo Y."/>
            <person name="Kimura K."/>
            <person name="Takaki Y."/>
            <person name="Yoshida Y."/>
            <person name="Baba S."/>
            <person name="Kobayashi G."/>
            <person name="Nagasaki K."/>
            <person name="Hano T."/>
            <person name="Tomaru Y."/>
        </authorList>
    </citation>
    <scope>NUCLEOTIDE SEQUENCE [LARGE SCALE GENOMIC DNA]</scope>
    <source>
        <strain evidence="2 3">NIES-3715</strain>
    </source>
</reference>
<dbReference type="PANTHER" id="PTHR10491:SF4">
    <property type="entry name" value="METHIONINE ADENOSYLTRANSFERASE 2 SUBUNIT BETA"/>
    <property type="match status" value="1"/>
</dbReference>
<accession>A0AAD3D5R3</accession>
<dbReference type="GO" id="GO:0006556">
    <property type="term" value="P:S-adenosylmethionine biosynthetic process"/>
    <property type="evidence" value="ECO:0007669"/>
    <property type="project" value="TreeGrafter"/>
</dbReference>
<dbReference type="InterPro" id="IPR029903">
    <property type="entry name" value="RmlD-like-bd"/>
</dbReference>
<dbReference type="Gene3D" id="3.40.50.720">
    <property type="entry name" value="NAD(P)-binding Rossmann-like Domain"/>
    <property type="match status" value="1"/>
</dbReference>
<dbReference type="InterPro" id="IPR005913">
    <property type="entry name" value="dTDP_dehydrorham_reduct"/>
</dbReference>
<dbReference type="InterPro" id="IPR036291">
    <property type="entry name" value="NAD(P)-bd_dom_sf"/>
</dbReference>
<dbReference type="GO" id="GO:0048269">
    <property type="term" value="C:methionine adenosyltransferase complex"/>
    <property type="evidence" value="ECO:0007669"/>
    <property type="project" value="TreeGrafter"/>
</dbReference>
<gene>
    <name evidence="2" type="ORF">CTEN210_14443</name>
</gene>
<evidence type="ECO:0000259" key="1">
    <source>
        <dbReference type="Pfam" id="PF04321"/>
    </source>
</evidence>
<evidence type="ECO:0000313" key="2">
    <source>
        <dbReference type="EMBL" id="GFH57967.1"/>
    </source>
</evidence>
<dbReference type="PANTHER" id="PTHR10491">
    <property type="entry name" value="DTDP-4-DEHYDRORHAMNOSE REDUCTASE"/>
    <property type="match status" value="1"/>
</dbReference>
<dbReference type="SUPFAM" id="SSF51735">
    <property type="entry name" value="NAD(P)-binding Rossmann-fold domains"/>
    <property type="match status" value="1"/>
</dbReference>
<sequence length="307" mass="34035">MRVLITGASGMLGRSVLRELSKNQSMTIMGTGYSRISAPLVKLDLLDSEAVKEIMHSFKPDVLIHCAAERKPDNVDRDPERAQKLNITSTKLLAECCKGLNTFMVYISTDYVFDGGIHTGVHPPYSCEAKTGPVNEYGLTKLSGEIEVANCCEKSLILRVPVLYALDCESLDESASLVVAKSLYSKELIKVDNWGIRFPTLVDDVSRCIKMILDSIDHVSLDGRIVHFSSPERCTKYELVKMMADCLNVSSSHISPDNDPPKGAPRPKNTQLDCSATWELLKIEKFVFTPLQEGITKALEPFQSSFQ</sequence>
<comment type="caution">
    <text evidence="2">The sequence shown here is derived from an EMBL/GenBank/DDBJ whole genome shotgun (WGS) entry which is preliminary data.</text>
</comment>
<dbReference type="EMBL" id="BLLK01000060">
    <property type="protein sequence ID" value="GFH57967.1"/>
    <property type="molecule type" value="Genomic_DNA"/>
</dbReference>
<evidence type="ECO:0000313" key="3">
    <source>
        <dbReference type="Proteomes" id="UP001054902"/>
    </source>
</evidence>
<dbReference type="GO" id="GO:0048270">
    <property type="term" value="F:methionine adenosyltransferase regulator activity"/>
    <property type="evidence" value="ECO:0007669"/>
    <property type="project" value="TreeGrafter"/>
</dbReference>
<proteinExistence type="predicted"/>
<feature type="domain" description="RmlD-like substrate binding" evidence="1">
    <location>
        <begin position="1"/>
        <end position="300"/>
    </location>
</feature>
<dbReference type="Pfam" id="PF04321">
    <property type="entry name" value="RmlD_sub_bind"/>
    <property type="match status" value="1"/>
</dbReference>
<name>A0AAD3D5R3_9STRA</name>
<organism evidence="2 3">
    <name type="scientific">Chaetoceros tenuissimus</name>
    <dbReference type="NCBI Taxonomy" id="426638"/>
    <lineage>
        <taxon>Eukaryota</taxon>
        <taxon>Sar</taxon>
        <taxon>Stramenopiles</taxon>
        <taxon>Ochrophyta</taxon>
        <taxon>Bacillariophyta</taxon>
        <taxon>Coscinodiscophyceae</taxon>
        <taxon>Chaetocerotophycidae</taxon>
        <taxon>Chaetocerotales</taxon>
        <taxon>Chaetocerotaceae</taxon>
        <taxon>Chaetoceros</taxon>
    </lineage>
</organism>
<dbReference type="AlphaFoldDB" id="A0AAD3D5R3"/>